<dbReference type="SUPFAM" id="SSF63877">
    <property type="entry name" value="Methuselah ectodomain"/>
    <property type="match status" value="1"/>
</dbReference>
<dbReference type="EMBL" id="GGFJ01011709">
    <property type="protein sequence ID" value="MBW60850.1"/>
    <property type="molecule type" value="Transcribed_RNA"/>
</dbReference>
<organism evidence="11">
    <name type="scientific">Anopheles marajoara</name>
    <dbReference type="NCBI Taxonomy" id="58244"/>
    <lineage>
        <taxon>Eukaryota</taxon>
        <taxon>Metazoa</taxon>
        <taxon>Ecdysozoa</taxon>
        <taxon>Arthropoda</taxon>
        <taxon>Hexapoda</taxon>
        <taxon>Insecta</taxon>
        <taxon>Pterygota</taxon>
        <taxon>Neoptera</taxon>
        <taxon>Endopterygota</taxon>
        <taxon>Diptera</taxon>
        <taxon>Nematocera</taxon>
        <taxon>Culicoidea</taxon>
        <taxon>Culicidae</taxon>
        <taxon>Anophelinae</taxon>
        <taxon>Anopheles</taxon>
    </lineage>
</organism>
<sequence>MRYTLHSRVRLLKWFTVLLLYCVEANNVPLCFEQESVDITDGTVDSDGTVEYHGVRYSSSQYFQDGNIRRGCICLVRQCIHVCEVHNITRVEMTELYANVSDASGKNSHKINLAADNRFHLILGEPHCEGDWSLLEQVHVNITSVSIRLEVST</sequence>
<evidence type="ECO:0000256" key="1">
    <source>
        <dbReference type="ARBA" id="ARBA00004651"/>
    </source>
</evidence>
<accession>A0A2M4C6B5</accession>
<comment type="similarity">
    <text evidence="2">Belongs to the G-protein coupled receptor 2 family. Mth subfamily.</text>
</comment>
<evidence type="ECO:0000256" key="4">
    <source>
        <dbReference type="ARBA" id="ARBA00022692"/>
    </source>
</evidence>
<protein>
    <submittedName>
        <fullName evidence="11">Putative secreted protein</fullName>
    </submittedName>
</protein>
<reference evidence="11" key="1">
    <citation type="submission" date="2018-01" db="EMBL/GenBank/DDBJ databases">
        <title>An insight into the sialome of Amazonian anophelines.</title>
        <authorList>
            <person name="Ribeiro J.M."/>
            <person name="Scarpassa V."/>
            <person name="Calvo E."/>
        </authorList>
    </citation>
    <scope>NUCLEOTIDE SEQUENCE</scope>
    <source>
        <tissue evidence="11">Salivary glands</tissue>
    </source>
</reference>
<feature type="signal peptide" evidence="10">
    <location>
        <begin position="1"/>
        <end position="25"/>
    </location>
</feature>
<evidence type="ECO:0000256" key="3">
    <source>
        <dbReference type="ARBA" id="ARBA00022475"/>
    </source>
</evidence>
<keyword evidence="7" id="KW-0472">Membrane</keyword>
<evidence type="ECO:0000313" key="11">
    <source>
        <dbReference type="EMBL" id="MBW60850.1"/>
    </source>
</evidence>
<keyword evidence="3" id="KW-1003">Cell membrane</keyword>
<comment type="subcellular location">
    <subcellularLocation>
        <location evidence="1">Cell membrane</location>
        <topology evidence="1">Multi-pass membrane protein</topology>
    </subcellularLocation>
</comment>
<dbReference type="AlphaFoldDB" id="A0A2M4C6B5"/>
<name>A0A2M4C6B5_9DIPT</name>
<evidence type="ECO:0000256" key="6">
    <source>
        <dbReference type="ARBA" id="ARBA00023040"/>
    </source>
</evidence>
<evidence type="ECO:0000256" key="5">
    <source>
        <dbReference type="ARBA" id="ARBA00022989"/>
    </source>
</evidence>
<evidence type="ECO:0000256" key="10">
    <source>
        <dbReference type="SAM" id="SignalP"/>
    </source>
</evidence>
<keyword evidence="6" id="KW-0297">G-protein coupled receptor</keyword>
<dbReference type="GO" id="GO:0004930">
    <property type="term" value="F:G protein-coupled receptor activity"/>
    <property type="evidence" value="ECO:0007669"/>
    <property type="project" value="UniProtKB-KW"/>
</dbReference>
<keyword evidence="5" id="KW-1133">Transmembrane helix</keyword>
<evidence type="ECO:0000256" key="7">
    <source>
        <dbReference type="ARBA" id="ARBA00023136"/>
    </source>
</evidence>
<dbReference type="InterPro" id="IPR036272">
    <property type="entry name" value="Methuselah_N_sf"/>
</dbReference>
<dbReference type="GO" id="GO:0005886">
    <property type="term" value="C:plasma membrane"/>
    <property type="evidence" value="ECO:0007669"/>
    <property type="project" value="UniProtKB-SubCell"/>
</dbReference>
<evidence type="ECO:0000256" key="8">
    <source>
        <dbReference type="ARBA" id="ARBA00023170"/>
    </source>
</evidence>
<keyword evidence="4" id="KW-0812">Transmembrane</keyword>
<keyword evidence="9" id="KW-0807">Transducer</keyword>
<evidence type="ECO:0000256" key="9">
    <source>
        <dbReference type="ARBA" id="ARBA00023224"/>
    </source>
</evidence>
<keyword evidence="10" id="KW-0732">Signal</keyword>
<evidence type="ECO:0000256" key="2">
    <source>
        <dbReference type="ARBA" id="ARBA00008979"/>
    </source>
</evidence>
<proteinExistence type="inferred from homology"/>
<keyword evidence="8" id="KW-0675">Receptor</keyword>
<feature type="chain" id="PRO_5014882583" evidence="10">
    <location>
        <begin position="26"/>
        <end position="153"/>
    </location>
</feature>